<dbReference type="PROSITE" id="PS51257">
    <property type="entry name" value="PROKAR_LIPOPROTEIN"/>
    <property type="match status" value="1"/>
</dbReference>
<keyword evidence="2" id="KW-1185">Reference proteome</keyword>
<organism evidence="1 2">
    <name type="scientific">Luteolibacter luteus</name>
    <dbReference type="NCBI Taxonomy" id="2728835"/>
    <lineage>
        <taxon>Bacteria</taxon>
        <taxon>Pseudomonadati</taxon>
        <taxon>Verrucomicrobiota</taxon>
        <taxon>Verrucomicrobiia</taxon>
        <taxon>Verrucomicrobiales</taxon>
        <taxon>Verrucomicrobiaceae</taxon>
        <taxon>Luteolibacter</taxon>
    </lineage>
</organism>
<reference evidence="1 2" key="1">
    <citation type="submission" date="2020-04" db="EMBL/GenBank/DDBJ databases">
        <title>Luteolibacter sp. G-1-1-1 isolated from soil.</title>
        <authorList>
            <person name="Dahal R.H."/>
        </authorList>
    </citation>
    <scope>NUCLEOTIDE SEQUENCE [LARGE SCALE GENOMIC DNA]</scope>
    <source>
        <strain evidence="1 2">G-1-1-1</strain>
    </source>
</reference>
<gene>
    <name evidence="1" type="ORF">HHL09_12500</name>
</gene>
<dbReference type="KEGG" id="luo:HHL09_12500"/>
<accession>A0A858RJB0</accession>
<dbReference type="AlphaFoldDB" id="A0A858RJB0"/>
<dbReference type="EMBL" id="CP051774">
    <property type="protein sequence ID" value="QJE96568.1"/>
    <property type="molecule type" value="Genomic_DNA"/>
</dbReference>
<protein>
    <submittedName>
        <fullName evidence="1">Uncharacterized protein</fullName>
    </submittedName>
</protein>
<dbReference type="RefSeq" id="WP_169454969.1">
    <property type="nucleotide sequence ID" value="NZ_CP051774.1"/>
</dbReference>
<name>A0A858RJB0_9BACT</name>
<proteinExistence type="predicted"/>
<sequence>MRIRKCLQILLLAVVVAVLACLWLIGPKIGNMKAEYATAEVIRDLTTYVAGHDGEWPSSAAAFRKEVPTDVWIDYSLTAERILATPEILKDSVRPKAGKFQTYPHHGRDLSILLDAMRKAKSEADPARD</sequence>
<dbReference type="Proteomes" id="UP000501812">
    <property type="component" value="Chromosome"/>
</dbReference>
<evidence type="ECO:0000313" key="1">
    <source>
        <dbReference type="EMBL" id="QJE96568.1"/>
    </source>
</evidence>
<evidence type="ECO:0000313" key="2">
    <source>
        <dbReference type="Proteomes" id="UP000501812"/>
    </source>
</evidence>